<comment type="caution">
    <text evidence="1">The sequence shown here is derived from an EMBL/GenBank/DDBJ whole genome shotgun (WGS) entry which is preliminary data.</text>
</comment>
<protein>
    <submittedName>
        <fullName evidence="1">Uncharacterized protein</fullName>
    </submittedName>
</protein>
<reference evidence="1" key="1">
    <citation type="journal article" date="2015" name="Nature">
        <title>Complex archaea that bridge the gap between prokaryotes and eukaryotes.</title>
        <authorList>
            <person name="Spang A."/>
            <person name="Saw J.H."/>
            <person name="Jorgensen S.L."/>
            <person name="Zaremba-Niedzwiedzka K."/>
            <person name="Martijn J."/>
            <person name="Lind A.E."/>
            <person name="van Eijk R."/>
            <person name="Schleper C."/>
            <person name="Guy L."/>
            <person name="Ettema T.J."/>
        </authorList>
    </citation>
    <scope>NUCLEOTIDE SEQUENCE</scope>
</reference>
<sequence length="62" mass="6945">WTSLVVPASNIKDLGVFLSPFFICDSLSPYSLIEQDGKVKFVVLPINTFQAILDRLEDESEV</sequence>
<proteinExistence type="predicted"/>
<evidence type="ECO:0000313" key="1">
    <source>
        <dbReference type="EMBL" id="KKL19756.1"/>
    </source>
</evidence>
<dbReference type="EMBL" id="LAZR01038362">
    <property type="protein sequence ID" value="KKL19756.1"/>
    <property type="molecule type" value="Genomic_DNA"/>
</dbReference>
<accession>A0A0F9DQ19</accession>
<dbReference type="AlphaFoldDB" id="A0A0F9DQ19"/>
<name>A0A0F9DQ19_9ZZZZ</name>
<gene>
    <name evidence="1" type="ORF">LCGC14_2462290</name>
</gene>
<organism evidence="1">
    <name type="scientific">marine sediment metagenome</name>
    <dbReference type="NCBI Taxonomy" id="412755"/>
    <lineage>
        <taxon>unclassified sequences</taxon>
        <taxon>metagenomes</taxon>
        <taxon>ecological metagenomes</taxon>
    </lineage>
</organism>
<feature type="non-terminal residue" evidence="1">
    <location>
        <position position="1"/>
    </location>
</feature>